<feature type="compositionally biased region" description="Polar residues" evidence="1">
    <location>
        <begin position="570"/>
        <end position="579"/>
    </location>
</feature>
<evidence type="ECO:0000313" key="3">
    <source>
        <dbReference type="Proteomes" id="UP000515158"/>
    </source>
</evidence>
<feature type="region of interest" description="Disordered" evidence="1">
    <location>
        <begin position="539"/>
        <end position="599"/>
    </location>
</feature>
<feature type="compositionally biased region" description="Low complexity" evidence="1">
    <location>
        <begin position="303"/>
        <end position="322"/>
    </location>
</feature>
<feature type="region of interest" description="Disordered" evidence="1">
    <location>
        <begin position="92"/>
        <end position="162"/>
    </location>
</feature>
<reference evidence="4" key="1">
    <citation type="submission" date="2025-08" db="UniProtKB">
        <authorList>
            <consortium name="RefSeq"/>
        </authorList>
    </citation>
    <scope>IDENTIFICATION</scope>
    <source>
        <tissue evidence="4">Total insect</tissue>
    </source>
</reference>
<protein>
    <submittedName>
        <fullName evidence="4">Mucin-19-like</fullName>
    </submittedName>
</protein>
<feature type="region of interest" description="Disordered" evidence="1">
    <location>
        <begin position="503"/>
        <end position="525"/>
    </location>
</feature>
<accession>A0A6P9A6A8</accession>
<sequence>MTAATAAVLGLLLQMYPVSGLPQGLSRPAATKPGSTGATSSTTAMTAANKSLLLVLNQHSKPNLVININNNNNYNGGVVIGGGFENCGNNRGCSRSSTKGSTTPSKGAPTTTPTAAATAVTTSATATSSTAATSTRAGSSTTSAGGITSTTTTKTGETTTATSSTKDIGYLLIMNHASSNVIVLEPPGSADKADDARGPGINTRRPTPLALVTSAADDEDAKAAATKSTGTTSTASSAKHSAVTTAKHKVVTTVDEEDVKAGVSKTTTGASSTETSTKHPKSTTAMHKVVSSADEEDVKAGVTKSTAGPTSAATTSIGTSTKPASSTTVKRTVVASTAGGCQTMVEEPEGEQAADVVSAKAKLVEVCQVQMKSEEAAEETAARKLVPRPAAVMNVRVVAEASGCEISVKSVTAAEDGHEDMKARSLRTRAVDVRVVASPGGCNVDVKSEAGTALEGKATTSRWWTRPQYWPSSRPSSRVAFTMHLAVLPQPSGGCHVHVRADDDASHQDADDKAHAKHGGMGVHITPYRTGAGCRVELARGQGSGQGSKGSTSPMATKTPSNKAAKASTAPAQGKTSLPPSGPGGHGAGKEDDDADLSR</sequence>
<dbReference type="KEGG" id="tpal:117652583"/>
<evidence type="ECO:0000256" key="1">
    <source>
        <dbReference type="SAM" id="MobiDB-lite"/>
    </source>
</evidence>
<name>A0A6P9A6A8_THRPL</name>
<organism evidence="4">
    <name type="scientific">Thrips palmi</name>
    <name type="common">Melon thrips</name>
    <dbReference type="NCBI Taxonomy" id="161013"/>
    <lineage>
        <taxon>Eukaryota</taxon>
        <taxon>Metazoa</taxon>
        <taxon>Ecdysozoa</taxon>
        <taxon>Arthropoda</taxon>
        <taxon>Hexapoda</taxon>
        <taxon>Insecta</taxon>
        <taxon>Pterygota</taxon>
        <taxon>Neoptera</taxon>
        <taxon>Paraneoptera</taxon>
        <taxon>Thysanoptera</taxon>
        <taxon>Terebrantia</taxon>
        <taxon>Thripoidea</taxon>
        <taxon>Thripidae</taxon>
        <taxon>Thrips</taxon>
    </lineage>
</organism>
<keyword evidence="2" id="KW-0732">Signal</keyword>
<dbReference type="GeneID" id="117652583"/>
<evidence type="ECO:0000256" key="2">
    <source>
        <dbReference type="SAM" id="SignalP"/>
    </source>
</evidence>
<feature type="compositionally biased region" description="Basic and acidic residues" evidence="1">
    <location>
        <begin position="503"/>
        <end position="514"/>
    </location>
</feature>
<dbReference type="InParanoid" id="A0A6P9A6A8"/>
<feature type="compositionally biased region" description="Low complexity" evidence="1">
    <location>
        <begin position="94"/>
        <end position="162"/>
    </location>
</feature>
<evidence type="ECO:0000313" key="4">
    <source>
        <dbReference type="RefSeq" id="XP_034253503.1"/>
    </source>
</evidence>
<feature type="compositionally biased region" description="Low complexity" evidence="1">
    <location>
        <begin position="223"/>
        <end position="242"/>
    </location>
</feature>
<dbReference type="RefSeq" id="XP_034253503.1">
    <property type="nucleotide sequence ID" value="XM_034397612.1"/>
</dbReference>
<proteinExistence type="predicted"/>
<dbReference type="AlphaFoldDB" id="A0A6P9A6A8"/>
<feature type="region of interest" description="Disordered" evidence="1">
    <location>
        <begin position="259"/>
        <end position="324"/>
    </location>
</feature>
<feature type="compositionally biased region" description="Low complexity" evidence="1">
    <location>
        <begin position="264"/>
        <end position="275"/>
    </location>
</feature>
<keyword evidence="3" id="KW-1185">Reference proteome</keyword>
<dbReference type="Proteomes" id="UP000515158">
    <property type="component" value="Unplaced"/>
</dbReference>
<feature type="chain" id="PRO_5027599167" evidence="2">
    <location>
        <begin position="21"/>
        <end position="599"/>
    </location>
</feature>
<gene>
    <name evidence="4" type="primary">LOC117652583</name>
</gene>
<feature type="signal peptide" evidence="2">
    <location>
        <begin position="1"/>
        <end position="20"/>
    </location>
</feature>
<feature type="region of interest" description="Disordered" evidence="1">
    <location>
        <begin position="184"/>
        <end position="242"/>
    </location>
</feature>